<protein>
    <submittedName>
        <fullName evidence="1">DNA polymerase V</fullName>
    </submittedName>
</protein>
<name>A0A6L5E920_9ENTR</name>
<evidence type="ECO:0000313" key="1">
    <source>
        <dbReference type="EMBL" id="MPQ51944.1"/>
    </source>
</evidence>
<dbReference type="RefSeq" id="WP_152403279.1">
    <property type="nucleotide sequence ID" value="NZ_WHIY01000008.1"/>
</dbReference>
<proteinExistence type="predicted"/>
<sequence length="79" mass="9123">MPRRYDIEAAFRSAVVVEPSGRRTLRTVDFVRELKKVNWDFSLRDANAWIEASISTFKDISPTEGEDRLFMLYNPNGGL</sequence>
<keyword evidence="2" id="KW-1185">Reference proteome</keyword>
<dbReference type="EMBL" id="WHIY01000008">
    <property type="protein sequence ID" value="MPQ51944.1"/>
    <property type="molecule type" value="Genomic_DNA"/>
</dbReference>
<dbReference type="Proteomes" id="UP000475079">
    <property type="component" value="Unassembled WGS sequence"/>
</dbReference>
<dbReference type="AlphaFoldDB" id="A0A6L5E920"/>
<organism evidence="1 2">
    <name type="scientific">Citrobacter telavivensis</name>
    <dbReference type="NCBI Taxonomy" id="2653932"/>
    <lineage>
        <taxon>Bacteria</taxon>
        <taxon>Pseudomonadati</taxon>
        <taxon>Pseudomonadota</taxon>
        <taxon>Gammaproteobacteria</taxon>
        <taxon>Enterobacterales</taxon>
        <taxon>Enterobacteriaceae</taxon>
        <taxon>Citrobacter</taxon>
    </lineage>
</organism>
<reference evidence="1 2" key="1">
    <citation type="submission" date="2019-10" db="EMBL/GenBank/DDBJ databases">
        <title>Characterization of a new Citrobacter species.</title>
        <authorList>
            <person name="Goncalves Ribeiro T."/>
            <person name="Izdebski R."/>
            <person name="Urbanowicz P."/>
            <person name="Carmeli Y."/>
            <person name="Gniadkowski M."/>
            <person name="Peixe L."/>
        </authorList>
    </citation>
    <scope>NUCLEOTIDE SEQUENCE [LARGE SCALE GENOMIC DNA]</scope>
    <source>
        <strain evidence="1 2">NMI7905_11</strain>
    </source>
</reference>
<gene>
    <name evidence="1" type="ORF">GBB84_13625</name>
</gene>
<comment type="caution">
    <text evidence="1">The sequence shown here is derived from an EMBL/GenBank/DDBJ whole genome shotgun (WGS) entry which is preliminary data.</text>
</comment>
<evidence type="ECO:0000313" key="2">
    <source>
        <dbReference type="Proteomes" id="UP000475079"/>
    </source>
</evidence>
<accession>A0A6L5E920</accession>